<accession>A0ACA9KXS1</accession>
<sequence>KDLPIEQEVLQSISSQSYNIEDIKDLWEIIEETVIASGQALGYDELSDIWDFNFSDEESFYPIPRRNRESPTYHIKDLINIRLKQIEHLLKLRIN</sequence>
<reference evidence="1" key="1">
    <citation type="submission" date="2021-06" db="EMBL/GenBank/DDBJ databases">
        <authorList>
            <person name="Kallberg Y."/>
            <person name="Tangrot J."/>
            <person name="Rosling A."/>
        </authorList>
    </citation>
    <scope>NUCLEOTIDE SEQUENCE</scope>
    <source>
        <strain evidence="1">MA461A</strain>
    </source>
</reference>
<name>A0ACA9KXS1_9GLOM</name>
<keyword evidence="2" id="KW-1185">Reference proteome</keyword>
<dbReference type="EMBL" id="CAJVQC010001748">
    <property type="protein sequence ID" value="CAG8499789.1"/>
    <property type="molecule type" value="Genomic_DNA"/>
</dbReference>
<feature type="non-terminal residue" evidence="1">
    <location>
        <position position="1"/>
    </location>
</feature>
<proteinExistence type="predicted"/>
<comment type="caution">
    <text evidence="1">The sequence shown here is derived from an EMBL/GenBank/DDBJ whole genome shotgun (WGS) entry which is preliminary data.</text>
</comment>
<evidence type="ECO:0000313" key="2">
    <source>
        <dbReference type="Proteomes" id="UP000789920"/>
    </source>
</evidence>
<organism evidence="1 2">
    <name type="scientific">Racocetra persica</name>
    <dbReference type="NCBI Taxonomy" id="160502"/>
    <lineage>
        <taxon>Eukaryota</taxon>
        <taxon>Fungi</taxon>
        <taxon>Fungi incertae sedis</taxon>
        <taxon>Mucoromycota</taxon>
        <taxon>Glomeromycotina</taxon>
        <taxon>Glomeromycetes</taxon>
        <taxon>Diversisporales</taxon>
        <taxon>Gigasporaceae</taxon>
        <taxon>Racocetra</taxon>
    </lineage>
</organism>
<evidence type="ECO:0000313" key="1">
    <source>
        <dbReference type="EMBL" id="CAG8499789.1"/>
    </source>
</evidence>
<gene>
    <name evidence="1" type="ORF">RPERSI_LOCUS1765</name>
</gene>
<protein>
    <submittedName>
        <fullName evidence="1">19734_t:CDS:1</fullName>
    </submittedName>
</protein>
<dbReference type="Proteomes" id="UP000789920">
    <property type="component" value="Unassembled WGS sequence"/>
</dbReference>